<organism evidence="7 8">
    <name type="scientific">Meyerozyma guilliermondii (strain ATCC 6260 / CBS 566 / DSM 6381 / JCM 1539 / NBRC 10279 / NRRL Y-324)</name>
    <name type="common">Yeast</name>
    <name type="synonym">Candida guilliermondii</name>
    <dbReference type="NCBI Taxonomy" id="294746"/>
    <lineage>
        <taxon>Eukaryota</taxon>
        <taxon>Fungi</taxon>
        <taxon>Dikarya</taxon>
        <taxon>Ascomycota</taxon>
        <taxon>Saccharomycotina</taxon>
        <taxon>Pichiomycetes</taxon>
        <taxon>Debaryomycetaceae</taxon>
        <taxon>Meyerozyma</taxon>
    </lineage>
</organism>
<sequence length="208" mass="23690">MLTEPENTKYVRPKKYVCPLESCAKAYTRPSLLQQHRRTHTNERPFACPEPGCGKRFFRNSHLQVHKHIHAKEKPLKCSVCNKGFITNQQLLRHTKTHKAEFSCPYDCGSQFTDGGTMTSHVLENHMNSDVLFPSYASEGLSESLSESTHSHSTSPSIVGSERVGEDFFSDLHCKEPECAEYDAYETIAHLIEHYDNFHSFVPPGLFQ</sequence>
<gene>
    <name evidence="7" type="ORF">PGUG_00087</name>
</gene>
<feature type="domain" description="C2H2-type" evidence="6">
    <location>
        <begin position="102"/>
        <end position="131"/>
    </location>
</feature>
<reference evidence="7 8" key="1">
    <citation type="journal article" date="2009" name="Nature">
        <title>Evolution of pathogenicity and sexual reproduction in eight Candida genomes.</title>
        <authorList>
            <person name="Butler G."/>
            <person name="Rasmussen M.D."/>
            <person name="Lin M.F."/>
            <person name="Santos M.A."/>
            <person name="Sakthikumar S."/>
            <person name="Munro C.A."/>
            <person name="Rheinbay E."/>
            <person name="Grabherr M."/>
            <person name="Forche A."/>
            <person name="Reedy J.L."/>
            <person name="Agrafioti I."/>
            <person name="Arnaud M.B."/>
            <person name="Bates S."/>
            <person name="Brown A.J."/>
            <person name="Brunke S."/>
            <person name="Costanzo M.C."/>
            <person name="Fitzpatrick D.A."/>
            <person name="de Groot P.W."/>
            <person name="Harris D."/>
            <person name="Hoyer L.L."/>
            <person name="Hube B."/>
            <person name="Klis F.M."/>
            <person name="Kodira C."/>
            <person name="Lennard N."/>
            <person name="Logue M.E."/>
            <person name="Martin R."/>
            <person name="Neiman A.M."/>
            <person name="Nikolaou E."/>
            <person name="Quail M.A."/>
            <person name="Quinn J."/>
            <person name="Santos M.C."/>
            <person name="Schmitzberger F.F."/>
            <person name="Sherlock G."/>
            <person name="Shah P."/>
            <person name="Silverstein K.A."/>
            <person name="Skrzypek M.S."/>
            <person name="Soll D."/>
            <person name="Staggs R."/>
            <person name="Stansfield I."/>
            <person name="Stumpf M.P."/>
            <person name="Sudbery P.E."/>
            <person name="Srikantha T."/>
            <person name="Zeng Q."/>
            <person name="Berman J."/>
            <person name="Berriman M."/>
            <person name="Heitman J."/>
            <person name="Gow N.A."/>
            <person name="Lorenz M.C."/>
            <person name="Birren B.W."/>
            <person name="Kellis M."/>
            <person name="Cuomo C.A."/>
        </authorList>
    </citation>
    <scope>NUCLEOTIDE SEQUENCE [LARGE SCALE GENOMIC DNA]</scope>
    <source>
        <strain evidence="8">ATCC 6260 / CBS 566 / DSM 6381 / JCM 1539 / NBRC 10279 / NRRL Y-324</strain>
    </source>
</reference>
<feature type="domain" description="C2H2-type" evidence="6">
    <location>
        <begin position="46"/>
        <end position="75"/>
    </location>
</feature>
<dbReference type="InterPro" id="IPR036236">
    <property type="entry name" value="Znf_C2H2_sf"/>
</dbReference>
<evidence type="ECO:0000256" key="4">
    <source>
        <dbReference type="ARBA" id="ARBA00022833"/>
    </source>
</evidence>
<evidence type="ECO:0000256" key="3">
    <source>
        <dbReference type="ARBA" id="ARBA00022771"/>
    </source>
</evidence>
<keyword evidence="1" id="KW-0479">Metal-binding</keyword>
<dbReference type="Pfam" id="PF00096">
    <property type="entry name" value="zf-C2H2"/>
    <property type="match status" value="3"/>
</dbReference>
<dbReference type="OrthoDB" id="3437960at2759"/>
<evidence type="ECO:0000259" key="6">
    <source>
        <dbReference type="PROSITE" id="PS50157"/>
    </source>
</evidence>
<feature type="domain" description="C2H2-type" evidence="6">
    <location>
        <begin position="16"/>
        <end position="45"/>
    </location>
</feature>
<dbReference type="RefSeq" id="XP_001486710.2">
    <property type="nucleotide sequence ID" value="XM_001486660.1"/>
</dbReference>
<dbReference type="KEGG" id="pgu:PGUG_00087"/>
<dbReference type="AlphaFoldDB" id="A5D9Y2"/>
<dbReference type="STRING" id="294746.A5D9Y2"/>
<dbReference type="Proteomes" id="UP000001997">
    <property type="component" value="Unassembled WGS sequence"/>
</dbReference>
<dbReference type="EMBL" id="CH408155">
    <property type="protein sequence ID" value="EDK35989.2"/>
    <property type="molecule type" value="Genomic_DNA"/>
</dbReference>
<keyword evidence="2" id="KW-0677">Repeat</keyword>
<keyword evidence="8" id="KW-1185">Reference proteome</keyword>
<evidence type="ECO:0000313" key="8">
    <source>
        <dbReference type="Proteomes" id="UP000001997"/>
    </source>
</evidence>
<dbReference type="SMART" id="SM00355">
    <property type="entry name" value="ZnF_C2H2"/>
    <property type="match status" value="5"/>
</dbReference>
<dbReference type="PROSITE" id="PS50157">
    <property type="entry name" value="ZINC_FINGER_C2H2_2"/>
    <property type="match status" value="4"/>
</dbReference>
<dbReference type="FunFam" id="3.30.160.60:FF:000624">
    <property type="entry name" value="zinc finger protein 697"/>
    <property type="match status" value="1"/>
</dbReference>
<dbReference type="GO" id="GO:0000981">
    <property type="term" value="F:DNA-binding transcription factor activity, RNA polymerase II-specific"/>
    <property type="evidence" value="ECO:0007669"/>
    <property type="project" value="TreeGrafter"/>
</dbReference>
<dbReference type="GO" id="GO:0000978">
    <property type="term" value="F:RNA polymerase II cis-regulatory region sequence-specific DNA binding"/>
    <property type="evidence" value="ECO:0007669"/>
    <property type="project" value="UniProtKB-ARBA"/>
</dbReference>
<dbReference type="HOGENOM" id="CLU_068955_0_0_1"/>
<dbReference type="InParanoid" id="A5D9Y2"/>
<dbReference type="FunCoup" id="A5D9Y2">
    <property type="interactions" value="220"/>
</dbReference>
<accession>A5D9Y2</accession>
<evidence type="ECO:0000256" key="2">
    <source>
        <dbReference type="ARBA" id="ARBA00022737"/>
    </source>
</evidence>
<dbReference type="eggNOG" id="KOG1721">
    <property type="taxonomic scope" value="Eukaryota"/>
</dbReference>
<keyword evidence="4" id="KW-0862">Zinc</keyword>
<dbReference type="FunFam" id="3.30.160.60:FF:000072">
    <property type="entry name" value="zinc finger protein 143 isoform X1"/>
    <property type="match status" value="1"/>
</dbReference>
<dbReference type="SUPFAM" id="SSF57667">
    <property type="entry name" value="beta-beta-alpha zinc fingers"/>
    <property type="match status" value="2"/>
</dbReference>
<dbReference type="FunFam" id="3.30.160.60:FF:000125">
    <property type="entry name" value="Putative zinc finger protein 143"/>
    <property type="match status" value="1"/>
</dbReference>
<dbReference type="PROSITE" id="PS00028">
    <property type="entry name" value="ZINC_FINGER_C2H2_1"/>
    <property type="match status" value="4"/>
</dbReference>
<dbReference type="PANTHER" id="PTHR19818:SF139">
    <property type="entry name" value="PAIR-RULE PROTEIN ODD-PAIRED"/>
    <property type="match status" value="1"/>
</dbReference>
<dbReference type="GO" id="GO:0008270">
    <property type="term" value="F:zinc ion binding"/>
    <property type="evidence" value="ECO:0007669"/>
    <property type="project" value="UniProtKB-KW"/>
</dbReference>
<dbReference type="GO" id="GO:0045944">
    <property type="term" value="P:positive regulation of transcription by RNA polymerase II"/>
    <property type="evidence" value="ECO:0007669"/>
    <property type="project" value="UniProtKB-ARBA"/>
</dbReference>
<keyword evidence="3 5" id="KW-0863">Zinc-finger</keyword>
<dbReference type="GO" id="GO:0005634">
    <property type="term" value="C:nucleus"/>
    <property type="evidence" value="ECO:0007669"/>
    <property type="project" value="UniProtKB-ARBA"/>
</dbReference>
<dbReference type="GeneID" id="5128763"/>
<dbReference type="InterPro" id="IPR050329">
    <property type="entry name" value="GLI_C2H2-zinc-finger"/>
</dbReference>
<name>A5D9Y2_PICGU</name>
<dbReference type="PANTHER" id="PTHR19818">
    <property type="entry name" value="ZINC FINGER PROTEIN ZIC AND GLI"/>
    <property type="match status" value="1"/>
</dbReference>
<feature type="domain" description="C2H2-type" evidence="6">
    <location>
        <begin position="76"/>
        <end position="103"/>
    </location>
</feature>
<evidence type="ECO:0000256" key="1">
    <source>
        <dbReference type="ARBA" id="ARBA00022723"/>
    </source>
</evidence>
<protein>
    <recommendedName>
        <fullName evidence="6">C2H2-type domain-containing protein</fullName>
    </recommendedName>
</protein>
<evidence type="ECO:0000313" key="7">
    <source>
        <dbReference type="EMBL" id="EDK35989.2"/>
    </source>
</evidence>
<proteinExistence type="predicted"/>
<dbReference type="VEuPathDB" id="FungiDB:PGUG_00087"/>
<dbReference type="InterPro" id="IPR013087">
    <property type="entry name" value="Znf_C2H2_type"/>
</dbReference>
<evidence type="ECO:0000256" key="5">
    <source>
        <dbReference type="PROSITE-ProRule" id="PRU00042"/>
    </source>
</evidence>
<dbReference type="OMA" id="HERELIC"/>
<dbReference type="Gene3D" id="3.30.160.60">
    <property type="entry name" value="Classic Zinc Finger"/>
    <property type="match status" value="3"/>
</dbReference>